<accession>A0AAY5KYJ4</accession>
<dbReference type="SMART" id="SM00409">
    <property type="entry name" value="IG"/>
    <property type="match status" value="1"/>
</dbReference>
<evidence type="ECO:0000256" key="8">
    <source>
        <dbReference type="ARBA" id="ARBA00023170"/>
    </source>
</evidence>
<keyword evidence="5" id="KW-1133">Transmembrane helix</keyword>
<evidence type="ECO:0000259" key="12">
    <source>
        <dbReference type="SMART" id="SM00409"/>
    </source>
</evidence>
<dbReference type="InterPro" id="IPR051713">
    <property type="entry name" value="T-cell_Activation_Regulation"/>
</dbReference>
<reference evidence="13" key="2">
    <citation type="submission" date="2025-08" db="UniProtKB">
        <authorList>
            <consortium name="Ensembl"/>
        </authorList>
    </citation>
    <scope>IDENTIFICATION</scope>
</reference>
<protein>
    <recommendedName>
        <fullName evidence="12">Immunoglobulin domain-containing protein</fullName>
    </recommendedName>
</protein>
<evidence type="ECO:0000256" key="11">
    <source>
        <dbReference type="SAM" id="SignalP"/>
    </source>
</evidence>
<dbReference type="InterPro" id="IPR013783">
    <property type="entry name" value="Ig-like_fold"/>
</dbReference>
<dbReference type="Gene3D" id="2.60.40.10">
    <property type="entry name" value="Immunoglobulins"/>
    <property type="match status" value="2"/>
</dbReference>
<feature type="chain" id="PRO_5044217096" description="Immunoglobulin domain-containing protein" evidence="11">
    <location>
        <begin position="23"/>
        <end position="236"/>
    </location>
</feature>
<comment type="subcellular location">
    <subcellularLocation>
        <location evidence="1">Cell membrane</location>
        <topology evidence="1">Single-pass type I membrane protein</topology>
    </subcellularLocation>
</comment>
<dbReference type="GO" id="GO:0042130">
    <property type="term" value="P:negative regulation of T cell proliferation"/>
    <property type="evidence" value="ECO:0007669"/>
    <property type="project" value="TreeGrafter"/>
</dbReference>
<keyword evidence="3" id="KW-0812">Transmembrane</keyword>
<evidence type="ECO:0000256" key="3">
    <source>
        <dbReference type="ARBA" id="ARBA00022692"/>
    </source>
</evidence>
<reference evidence="13 14" key="1">
    <citation type="submission" date="2020-02" db="EMBL/GenBank/DDBJ databases">
        <title>Esox lucius (northern pike) genome, fEsoLuc1, primary haplotype.</title>
        <authorList>
            <person name="Myers G."/>
            <person name="Karagic N."/>
            <person name="Meyer A."/>
            <person name="Pippel M."/>
            <person name="Reichard M."/>
            <person name="Winkler S."/>
            <person name="Tracey A."/>
            <person name="Sims Y."/>
            <person name="Howe K."/>
            <person name="Rhie A."/>
            <person name="Formenti G."/>
            <person name="Durbin R."/>
            <person name="Fedrigo O."/>
            <person name="Jarvis E.D."/>
        </authorList>
    </citation>
    <scope>NUCLEOTIDE SEQUENCE [LARGE SCALE GENOMIC DNA]</scope>
</reference>
<dbReference type="InterPro" id="IPR013106">
    <property type="entry name" value="Ig_V-set"/>
</dbReference>
<reference evidence="13" key="3">
    <citation type="submission" date="2025-09" db="UniProtKB">
        <authorList>
            <consortium name="Ensembl"/>
        </authorList>
    </citation>
    <scope>IDENTIFICATION</scope>
</reference>
<dbReference type="GO" id="GO:0071222">
    <property type="term" value="P:cellular response to lipopolysaccharide"/>
    <property type="evidence" value="ECO:0007669"/>
    <property type="project" value="TreeGrafter"/>
</dbReference>
<proteinExistence type="predicted"/>
<evidence type="ECO:0000256" key="2">
    <source>
        <dbReference type="ARBA" id="ARBA00022475"/>
    </source>
</evidence>
<dbReference type="Ensembl" id="ENSELUT00000100199.1">
    <property type="protein sequence ID" value="ENSELUP00000093380.1"/>
    <property type="gene ID" value="ENSELUG00000043104.1"/>
</dbReference>
<evidence type="ECO:0000256" key="10">
    <source>
        <dbReference type="ARBA" id="ARBA00023319"/>
    </source>
</evidence>
<keyword evidence="10" id="KW-0393">Immunoglobulin domain</keyword>
<dbReference type="InterPro" id="IPR003599">
    <property type="entry name" value="Ig_sub"/>
</dbReference>
<evidence type="ECO:0000256" key="5">
    <source>
        <dbReference type="ARBA" id="ARBA00022989"/>
    </source>
</evidence>
<evidence type="ECO:0000256" key="4">
    <source>
        <dbReference type="ARBA" id="ARBA00022729"/>
    </source>
</evidence>
<dbReference type="SUPFAM" id="SSF48726">
    <property type="entry name" value="Immunoglobulin"/>
    <property type="match status" value="1"/>
</dbReference>
<keyword evidence="14" id="KW-1185">Reference proteome</keyword>
<dbReference type="GO" id="GO:0006955">
    <property type="term" value="P:immune response"/>
    <property type="evidence" value="ECO:0007669"/>
    <property type="project" value="TreeGrafter"/>
</dbReference>
<evidence type="ECO:0000256" key="7">
    <source>
        <dbReference type="ARBA" id="ARBA00023157"/>
    </source>
</evidence>
<feature type="domain" description="Immunoglobulin" evidence="12">
    <location>
        <begin position="25"/>
        <end position="124"/>
    </location>
</feature>
<feature type="signal peptide" evidence="11">
    <location>
        <begin position="1"/>
        <end position="22"/>
    </location>
</feature>
<evidence type="ECO:0000313" key="13">
    <source>
        <dbReference type="Ensembl" id="ENSELUP00000093380.1"/>
    </source>
</evidence>
<sequence length="236" mass="26822">MANHALVCHALFFLVLIPLLECQDTTTLLGEVGGAVTFQCSSDLSNTLKWFYIQRPVNESVPEFINGYHSTKPLNTEYANRTYVNHTQRTMKMWDLRPSDEGLYECHISTSKNKVKMQLQVTAHYSIPNVTVTNENNTCLVTCSSSHGYPRKEVKWRPFPNQTQWRIVDSSDYKDPVSLLFSVNSSIEINCSSGQLINISCAVGDAFSLKHICTCKYCGPEHSQKYMHLPKPIFQM</sequence>
<evidence type="ECO:0000256" key="1">
    <source>
        <dbReference type="ARBA" id="ARBA00004251"/>
    </source>
</evidence>
<dbReference type="Pfam" id="PF07686">
    <property type="entry name" value="V-set"/>
    <property type="match status" value="1"/>
</dbReference>
<dbReference type="GO" id="GO:0009897">
    <property type="term" value="C:external side of plasma membrane"/>
    <property type="evidence" value="ECO:0007669"/>
    <property type="project" value="TreeGrafter"/>
</dbReference>
<keyword evidence="7" id="KW-1015">Disulfide bond</keyword>
<keyword evidence="4 11" id="KW-0732">Signal</keyword>
<dbReference type="GO" id="GO:0007166">
    <property type="term" value="P:cell surface receptor signaling pathway"/>
    <property type="evidence" value="ECO:0007669"/>
    <property type="project" value="TreeGrafter"/>
</dbReference>
<dbReference type="InterPro" id="IPR036179">
    <property type="entry name" value="Ig-like_dom_sf"/>
</dbReference>
<name>A0AAY5KYJ4_ESOLU</name>
<evidence type="ECO:0000313" key="14">
    <source>
        <dbReference type="Proteomes" id="UP000265140"/>
    </source>
</evidence>
<dbReference type="GeneTree" id="ENSGT00530000067879"/>
<keyword evidence="9" id="KW-0325">Glycoprotein</keyword>
<dbReference type="PANTHER" id="PTHR25466">
    <property type="entry name" value="T-LYMPHOCYTE ACTIVATION ANTIGEN"/>
    <property type="match status" value="1"/>
</dbReference>
<evidence type="ECO:0000256" key="9">
    <source>
        <dbReference type="ARBA" id="ARBA00023180"/>
    </source>
</evidence>
<evidence type="ECO:0000256" key="6">
    <source>
        <dbReference type="ARBA" id="ARBA00023136"/>
    </source>
</evidence>
<keyword evidence="2" id="KW-1003">Cell membrane</keyword>
<keyword evidence="8" id="KW-0675">Receptor</keyword>
<dbReference type="AlphaFoldDB" id="A0AAY5KYJ4"/>
<dbReference type="Proteomes" id="UP000265140">
    <property type="component" value="Chromosome 1"/>
</dbReference>
<organism evidence="13 14">
    <name type="scientific">Esox lucius</name>
    <name type="common">Northern pike</name>
    <dbReference type="NCBI Taxonomy" id="8010"/>
    <lineage>
        <taxon>Eukaryota</taxon>
        <taxon>Metazoa</taxon>
        <taxon>Chordata</taxon>
        <taxon>Craniata</taxon>
        <taxon>Vertebrata</taxon>
        <taxon>Euteleostomi</taxon>
        <taxon>Actinopterygii</taxon>
        <taxon>Neopterygii</taxon>
        <taxon>Teleostei</taxon>
        <taxon>Protacanthopterygii</taxon>
        <taxon>Esociformes</taxon>
        <taxon>Esocidae</taxon>
        <taxon>Esox</taxon>
    </lineage>
</organism>
<keyword evidence="6" id="KW-0472">Membrane</keyword>
<dbReference type="GO" id="GO:0031295">
    <property type="term" value="P:T cell costimulation"/>
    <property type="evidence" value="ECO:0007669"/>
    <property type="project" value="TreeGrafter"/>
</dbReference>
<dbReference type="GO" id="GO:0042102">
    <property type="term" value="P:positive regulation of T cell proliferation"/>
    <property type="evidence" value="ECO:0007669"/>
    <property type="project" value="TreeGrafter"/>
</dbReference>
<dbReference type="PANTHER" id="PTHR25466:SF2">
    <property type="entry name" value="T-LYMPHOCYTE ACTIVATION ANTIGEN CD86"/>
    <property type="match status" value="1"/>
</dbReference>